<dbReference type="InterPro" id="IPR011991">
    <property type="entry name" value="ArsR-like_HTH"/>
</dbReference>
<dbReference type="SUPFAM" id="SSF46785">
    <property type="entry name" value="Winged helix' DNA-binding domain"/>
    <property type="match status" value="1"/>
</dbReference>
<reference evidence="1" key="2">
    <citation type="submission" date="2020-09" db="EMBL/GenBank/DDBJ databases">
        <authorList>
            <person name="Sun Q."/>
            <person name="Ohkuma M."/>
        </authorList>
    </citation>
    <scope>NUCLEOTIDE SEQUENCE</scope>
    <source>
        <strain evidence="1">JCM 3131</strain>
    </source>
</reference>
<reference evidence="1" key="1">
    <citation type="journal article" date="2014" name="Int. J. Syst. Evol. Microbiol.">
        <title>Complete genome sequence of Corynebacterium casei LMG S-19264T (=DSM 44701T), isolated from a smear-ripened cheese.</title>
        <authorList>
            <consortium name="US DOE Joint Genome Institute (JGI-PGF)"/>
            <person name="Walter F."/>
            <person name="Albersmeier A."/>
            <person name="Kalinowski J."/>
            <person name="Ruckert C."/>
        </authorList>
    </citation>
    <scope>NUCLEOTIDE SEQUENCE</scope>
    <source>
        <strain evidence="1">JCM 3131</strain>
    </source>
</reference>
<dbReference type="InterPro" id="IPR036390">
    <property type="entry name" value="WH_DNA-bd_sf"/>
</dbReference>
<sequence length="330" mass="35843">MLRIHFTSEDLRNVTVAESADPLWDVLLSLHSLQERDDSLVFGEWRRRTRAALPASVRLLTELARPWGYSPDFLTPGRGEADFGTQLDRVLSTPRDALRADMASLAAEAPPTPWTRALAEAKAPALGTLGAAITAYHRVALAPYQERMRAHADADRDRRARDMLSGGVDRLLAELHPRARWEAPVLHLPVYAEQDLYLDGRGLVLVPSLFLRIQPITLLDAERPPVLVYPLQPQLGWLSPGLPAEGTGAGDPAPLVALVGRTRAVILEAAVTPGTTTEIAARARVALPVVSRHASVLRAAGLLETRRAGQSVRHHVTGLGMALLNGRLPG</sequence>
<accession>A0A918BTS2</accession>
<dbReference type="EMBL" id="BMQK01000035">
    <property type="protein sequence ID" value="GGQ89994.1"/>
    <property type="molecule type" value="Genomic_DNA"/>
</dbReference>
<protein>
    <submittedName>
        <fullName evidence="1">Transcriptional regulator</fullName>
    </submittedName>
</protein>
<gene>
    <name evidence="1" type="ORF">GCM10010145_69270</name>
</gene>
<comment type="caution">
    <text evidence="1">The sequence shown here is derived from an EMBL/GenBank/DDBJ whole genome shotgun (WGS) entry which is preliminary data.</text>
</comment>
<proteinExistence type="predicted"/>
<organism evidence="1 2">
    <name type="scientific">Streptomyces ruber</name>
    <dbReference type="NCBI Taxonomy" id="83378"/>
    <lineage>
        <taxon>Bacteria</taxon>
        <taxon>Bacillati</taxon>
        <taxon>Actinomycetota</taxon>
        <taxon>Actinomycetes</taxon>
        <taxon>Kitasatosporales</taxon>
        <taxon>Streptomycetaceae</taxon>
        <taxon>Streptomyces</taxon>
    </lineage>
</organism>
<dbReference type="Gene3D" id="1.10.10.10">
    <property type="entry name" value="Winged helix-like DNA-binding domain superfamily/Winged helix DNA-binding domain"/>
    <property type="match status" value="1"/>
</dbReference>
<dbReference type="InterPro" id="IPR036388">
    <property type="entry name" value="WH-like_DNA-bd_sf"/>
</dbReference>
<evidence type="ECO:0000313" key="1">
    <source>
        <dbReference type="EMBL" id="GGQ89994.1"/>
    </source>
</evidence>
<dbReference type="RefSeq" id="WP_189220857.1">
    <property type="nucleotide sequence ID" value="NZ_BMQK01000035.1"/>
</dbReference>
<dbReference type="CDD" id="cd00090">
    <property type="entry name" value="HTH_ARSR"/>
    <property type="match status" value="1"/>
</dbReference>
<name>A0A918BTS2_9ACTN</name>
<dbReference type="Proteomes" id="UP000620156">
    <property type="component" value="Unassembled WGS sequence"/>
</dbReference>
<keyword evidence="2" id="KW-1185">Reference proteome</keyword>
<evidence type="ECO:0000313" key="2">
    <source>
        <dbReference type="Proteomes" id="UP000620156"/>
    </source>
</evidence>
<dbReference type="AlphaFoldDB" id="A0A918BTS2"/>